<sequence>MKNTTNKTVLRPALLADFEVHHHNQARDEFKKLERIITNLIIPALGQQHPVSKSLYAHMENVRLGTQNFCWQHRHWGYSYSASVVGGAQ</sequence>
<evidence type="ECO:0000313" key="1">
    <source>
        <dbReference type="EMBL" id="MBA6096125.1"/>
    </source>
</evidence>
<dbReference type="RefSeq" id="WP_182368164.1">
    <property type="nucleotide sequence ID" value="NZ_JACGCX010000001.1"/>
</dbReference>
<protein>
    <submittedName>
        <fullName evidence="1">Uncharacterized protein</fullName>
    </submittedName>
</protein>
<name>A0A7W2KD48_9PSED</name>
<comment type="caution">
    <text evidence="1">The sequence shown here is derived from an EMBL/GenBank/DDBJ whole genome shotgun (WGS) entry which is preliminary data.</text>
</comment>
<gene>
    <name evidence="1" type="ORF">H4C80_03035</name>
</gene>
<reference evidence="1 2" key="1">
    <citation type="submission" date="2020-07" db="EMBL/GenBank/DDBJ databases">
        <title>Diversity of carbapenemase encoding genes among Pseudomonas putida group clinical isolates in a tertiary Brazilian hospital.</title>
        <authorList>
            <person name="Alberto-Lei F."/>
            <person name="Nodari C.S."/>
            <person name="Streling A.P."/>
            <person name="Paulino J.T."/>
            <person name="Bessa-Neto F.O."/>
            <person name="Cayo R."/>
            <person name="Gales A.C."/>
        </authorList>
    </citation>
    <scope>NUCLEOTIDE SEQUENCE [LARGE SCALE GENOMIC DNA]</scope>
    <source>
        <strain evidence="1 2">12815</strain>
    </source>
</reference>
<dbReference type="Proteomes" id="UP000545074">
    <property type="component" value="Unassembled WGS sequence"/>
</dbReference>
<evidence type="ECO:0000313" key="2">
    <source>
        <dbReference type="Proteomes" id="UP000545074"/>
    </source>
</evidence>
<accession>A0A7W2KD48</accession>
<dbReference type="AlphaFoldDB" id="A0A7W2KD48"/>
<dbReference type="EMBL" id="JACGCX010000001">
    <property type="protein sequence ID" value="MBA6096125.1"/>
    <property type="molecule type" value="Genomic_DNA"/>
</dbReference>
<organism evidence="1 2">
    <name type="scientific">Pseudomonas juntendi</name>
    <dbReference type="NCBI Taxonomy" id="2666183"/>
    <lineage>
        <taxon>Bacteria</taxon>
        <taxon>Pseudomonadati</taxon>
        <taxon>Pseudomonadota</taxon>
        <taxon>Gammaproteobacteria</taxon>
        <taxon>Pseudomonadales</taxon>
        <taxon>Pseudomonadaceae</taxon>
        <taxon>Pseudomonas</taxon>
    </lineage>
</organism>
<proteinExistence type="predicted"/>